<keyword evidence="3" id="KW-1185">Reference proteome</keyword>
<dbReference type="Proteomes" id="UP001501822">
    <property type="component" value="Unassembled WGS sequence"/>
</dbReference>
<keyword evidence="1" id="KW-1133">Transmembrane helix</keyword>
<dbReference type="InterPro" id="IPR025671">
    <property type="entry name" value="HXXEE"/>
</dbReference>
<organism evidence="2 3">
    <name type="scientific">Actinoallomurus spadix</name>
    <dbReference type="NCBI Taxonomy" id="79912"/>
    <lineage>
        <taxon>Bacteria</taxon>
        <taxon>Bacillati</taxon>
        <taxon>Actinomycetota</taxon>
        <taxon>Actinomycetes</taxon>
        <taxon>Streptosporangiales</taxon>
        <taxon>Thermomonosporaceae</taxon>
        <taxon>Actinoallomurus</taxon>
    </lineage>
</organism>
<dbReference type="Pfam" id="PF13787">
    <property type="entry name" value="HXXEE"/>
    <property type="match status" value="1"/>
</dbReference>
<keyword evidence="1" id="KW-0472">Membrane</keyword>
<sequence length="164" mass="16806">MTGWRGWSWALAGAFALHNAEEALTMPRFPGTAGRLDQATLNRLMTAISALGVAAAAAGTTGRPTPWKPYLPAGMAGVMLLNVALPHVPAAVVARGYAPGLVTAVGLNLPIGLAVLRGAVREGAITRRGLRRTMPVALGVLACAPLIVAATRAATRTGGSRRPI</sequence>
<feature type="transmembrane region" description="Helical" evidence="1">
    <location>
        <begin position="96"/>
        <end position="116"/>
    </location>
</feature>
<evidence type="ECO:0000313" key="3">
    <source>
        <dbReference type="Proteomes" id="UP001501822"/>
    </source>
</evidence>
<name>A0ABP3HH04_9ACTN</name>
<dbReference type="EMBL" id="BAAABM010000066">
    <property type="protein sequence ID" value="GAA0368106.1"/>
    <property type="molecule type" value="Genomic_DNA"/>
</dbReference>
<feature type="transmembrane region" description="Helical" evidence="1">
    <location>
        <begin position="136"/>
        <end position="154"/>
    </location>
</feature>
<evidence type="ECO:0008006" key="4">
    <source>
        <dbReference type="Google" id="ProtNLM"/>
    </source>
</evidence>
<keyword evidence="1" id="KW-0812">Transmembrane</keyword>
<comment type="caution">
    <text evidence="2">The sequence shown here is derived from an EMBL/GenBank/DDBJ whole genome shotgun (WGS) entry which is preliminary data.</text>
</comment>
<protein>
    <recommendedName>
        <fullName evidence="4">HXXEE domain-containing protein</fullName>
    </recommendedName>
</protein>
<evidence type="ECO:0000313" key="2">
    <source>
        <dbReference type="EMBL" id="GAA0368106.1"/>
    </source>
</evidence>
<accession>A0ABP3HH04</accession>
<proteinExistence type="predicted"/>
<dbReference type="RefSeq" id="WP_252799340.1">
    <property type="nucleotide sequence ID" value="NZ_BAAABM010000066.1"/>
</dbReference>
<feature type="transmembrane region" description="Helical" evidence="1">
    <location>
        <begin position="70"/>
        <end position="90"/>
    </location>
</feature>
<evidence type="ECO:0000256" key="1">
    <source>
        <dbReference type="SAM" id="Phobius"/>
    </source>
</evidence>
<gene>
    <name evidence="2" type="ORF">GCM10010151_67520</name>
</gene>
<reference evidence="3" key="1">
    <citation type="journal article" date="2019" name="Int. J. Syst. Evol. Microbiol.">
        <title>The Global Catalogue of Microorganisms (GCM) 10K type strain sequencing project: providing services to taxonomists for standard genome sequencing and annotation.</title>
        <authorList>
            <consortium name="The Broad Institute Genomics Platform"/>
            <consortium name="The Broad Institute Genome Sequencing Center for Infectious Disease"/>
            <person name="Wu L."/>
            <person name="Ma J."/>
        </authorList>
    </citation>
    <scope>NUCLEOTIDE SEQUENCE [LARGE SCALE GENOMIC DNA]</scope>
    <source>
        <strain evidence="3">JCM 3146</strain>
    </source>
</reference>